<comment type="caution">
    <text evidence="16">The sequence shown here is derived from an EMBL/GenBank/DDBJ whole genome shotgun (WGS) entry which is preliminary data.</text>
</comment>
<organism evidence="16 17">
    <name type="scientific">Inhella gelatinilytica</name>
    <dbReference type="NCBI Taxonomy" id="2795030"/>
    <lineage>
        <taxon>Bacteria</taxon>
        <taxon>Pseudomonadati</taxon>
        <taxon>Pseudomonadota</taxon>
        <taxon>Betaproteobacteria</taxon>
        <taxon>Burkholderiales</taxon>
        <taxon>Sphaerotilaceae</taxon>
        <taxon>Inhella</taxon>
    </lineage>
</organism>
<evidence type="ECO:0000313" key="16">
    <source>
        <dbReference type="EMBL" id="MBH9554171.1"/>
    </source>
</evidence>
<dbReference type="Proteomes" id="UP000620139">
    <property type="component" value="Unassembled WGS sequence"/>
</dbReference>
<dbReference type="FunFam" id="3.30.565.10:FF:000010">
    <property type="entry name" value="Sensor histidine kinase RcsC"/>
    <property type="match status" value="1"/>
</dbReference>
<evidence type="ECO:0000256" key="1">
    <source>
        <dbReference type="ARBA" id="ARBA00000085"/>
    </source>
</evidence>
<evidence type="ECO:0000256" key="8">
    <source>
        <dbReference type="ARBA" id="ARBA00070152"/>
    </source>
</evidence>
<dbReference type="PRINTS" id="PR00344">
    <property type="entry name" value="BCTRLSENSOR"/>
</dbReference>
<sequence>MSFDLKPAETVPRPVWTRALRDALTALLLVSVVVGVGSWVLWQHKEMGQSTLQRAAGEAVQLDWERRLAQVHQVLATVRVAAAQVPGTVPNLDAWVQARGLDPLPPGMQSLEWVSLEAGAELAEQSAQFVSRSAHPAGRHSDHALAAQMALRRLLIRAAGSGQLAVGLGQGADSRVWAVLPLMARGEATASTGSTGTPARAWVLMSLEPKQWLKGLGGGTQASLALELRDDGQQPVWGQLKTTPVEVRALPGLPGWTARLGPAPPPGSPPSAFFWLTGAGVAVLAAALAGWSRWHRERGQARSELRTAQFERMSQVAQYTQQAVFNLDRNGRIEWANAAAQTLAEAALPALMGQTLGDALQLPAGGDRSAIEAAVKEHQGWQVRDLETLDRRGHVRWLDVEISAVEASDLGAVVLVLDQTDRRNTAQRLEAAVREHNDWLGTIQQHLLVAETDLAGRLLQVNEAFCALTGYSRAELVGSLFSMLDSRRHPPGFWSQVWQQLLAGKTWSGPICNRRKDGSLFWVNSVLAPISGADGRSERYLALSFDITASRAAQDQLQSERERFNAIIEGTQAGTWEWNYQTGEWQVNARFAAMLGETGRTEPGVGPVNWMQRLHPDDGERVRDALMRHLNGVQPHFQVEARVRHAQGHWVWVSIRGMVVSHTPQGQPLRLAGTAFDISERRHAEDMLRVRQVMLDRTERLARVGGFELSLQDNRLTWTDQVFRIHGMSPGKQPSLEQALAYVRADDVDRLKQAMSEAVQEAAAWDLELGLTDAFGKTIWVRSVGEAEFDDSGPLRIVGAYQDITHEREMQAQAEQERAWMQSVLENLPCGLIVFDRELKLKTTNLEFQRLLDLPTSLMLPGQTTLHDLQRFNLERGDYGDGPEAAETADRYLAYSQAEAPHHFERTRPNGMTLDVRGTPLPGGGLVTTYIDISEAKRAQELMRSQERFLRLVADAVPGRIAYWTRRLRCVFANRGYFTWCGWTPERMLGCTMEDVFGAAFVEAERPRLEAVLRGEVQNFERMESFQDTTRTMLVHYVPDIQEGEVRGFVVLALDISELKAEQRRAEALNAELAVERDRANEASVAKSQFLANMSHEIRTPMNAILGMLKLLRRTALDARQADYADRSEGAARSLLGLLNDILDFSKVEAGKMVLDPHPFQVDDLLRNLAVILASNVGRKPVELVLYVDPRVPAGLVGDAMRLQQVLINLGGNAVKFTEQGDVVVSVRRVADLGDRVRLEFSVRDSGIGIAEDKQASIFSGFTQAEASTTRRFGGTGLGLAISQRLVQAMGGGIDLQSQLGRGSRFSFSLELPVVVEAEPPAVSHHWRVLVVDDNPVAVAALEAMAEGLGWQALAAPNLQDAQTLWQVEMDEGRPVHAVLVDNTLATPDGLAWLRAVRQDSKAGAERVIAMGMGTLPEREQLSAHGRAGDWDGFLIKPITAGVLAETLSVARSHGPSSAPAARAQRLRGVRLLVVEDNPTNRQVAQELLEDEGALITLAEHGGQALDCLVEQRFDLVLMDMQMPVMDGLTATRAIRNELRLTDLPIVAMTANASPADRAECLAAGMNDHVGKPFELDALVRLIARMTEGRVQTEATPVAAAQDEPAPALPAVAAVDPQLRAEGLAAGIDLQAAMERFMGKTELYLRMCRSFERSARVLPAQLREMTGDDRHEAARHALHSFKGLAATLAADELAKWGKVGEDRAKAGEDLDPAWVQELAGVIDSGLGQLLRLAQALHEPPVPVASEPAETPAARADKAELPRGDEEPRPLQVIRAAVDAGDYAVLTLVASHRAELEAALGDRLEALDEALAALDFEAARRALS</sequence>
<dbReference type="SMART" id="SM00387">
    <property type="entry name" value="HATPase_c"/>
    <property type="match status" value="1"/>
</dbReference>
<evidence type="ECO:0000256" key="10">
    <source>
        <dbReference type="SAM" id="MobiDB-lite"/>
    </source>
</evidence>
<keyword evidence="5" id="KW-0902">Two-component regulatory system</keyword>
<dbReference type="Gene3D" id="3.40.50.2300">
    <property type="match status" value="2"/>
</dbReference>
<evidence type="ECO:0000259" key="14">
    <source>
        <dbReference type="PROSITE" id="PS50112"/>
    </source>
</evidence>
<dbReference type="Gene3D" id="1.20.120.160">
    <property type="entry name" value="HPT domain"/>
    <property type="match status" value="1"/>
</dbReference>
<feature type="domain" description="Response regulatory" evidence="13">
    <location>
        <begin position="1471"/>
        <end position="1587"/>
    </location>
</feature>
<feature type="domain" description="PAC" evidence="15">
    <location>
        <begin position="765"/>
        <end position="816"/>
    </location>
</feature>
<dbReference type="SUPFAM" id="SSF47226">
    <property type="entry name" value="Histidine-containing phosphotransfer domain, HPT domain"/>
    <property type="match status" value="1"/>
</dbReference>
<evidence type="ECO:0000256" key="4">
    <source>
        <dbReference type="ARBA" id="ARBA00022729"/>
    </source>
</evidence>
<gene>
    <name evidence="16" type="ORF">I7X43_15105</name>
</gene>
<keyword evidence="3 9" id="KW-0597">Phosphoprotein</keyword>
<keyword evidence="17" id="KW-1185">Reference proteome</keyword>
<dbReference type="CDD" id="cd00130">
    <property type="entry name" value="PAS"/>
    <property type="match status" value="3"/>
</dbReference>
<dbReference type="GO" id="GO:0005886">
    <property type="term" value="C:plasma membrane"/>
    <property type="evidence" value="ECO:0007669"/>
    <property type="project" value="UniProtKB-SubCell"/>
</dbReference>
<evidence type="ECO:0000259" key="13">
    <source>
        <dbReference type="PROSITE" id="PS50110"/>
    </source>
</evidence>
<dbReference type="PROSITE" id="PS50112">
    <property type="entry name" value="PAS"/>
    <property type="match status" value="1"/>
</dbReference>
<dbReference type="GO" id="GO:0005524">
    <property type="term" value="F:ATP binding"/>
    <property type="evidence" value="ECO:0007669"/>
    <property type="project" value="UniProtKB-KW"/>
</dbReference>
<dbReference type="Pfam" id="PF08448">
    <property type="entry name" value="PAS_4"/>
    <property type="match status" value="2"/>
</dbReference>
<feature type="modified residue" description="4-aspartylphosphate" evidence="9">
    <location>
        <position position="1520"/>
    </location>
</feature>
<dbReference type="InterPro" id="IPR035965">
    <property type="entry name" value="PAS-like_dom_sf"/>
</dbReference>
<dbReference type="EMBL" id="JAEDAL010000010">
    <property type="protein sequence ID" value="MBH9554171.1"/>
    <property type="molecule type" value="Genomic_DNA"/>
</dbReference>
<evidence type="ECO:0000256" key="7">
    <source>
        <dbReference type="ARBA" id="ARBA00058004"/>
    </source>
</evidence>
<evidence type="ECO:0000256" key="11">
    <source>
        <dbReference type="SAM" id="Phobius"/>
    </source>
</evidence>
<dbReference type="SMART" id="SM00448">
    <property type="entry name" value="REC"/>
    <property type="match status" value="2"/>
</dbReference>
<evidence type="ECO:0000256" key="5">
    <source>
        <dbReference type="ARBA" id="ARBA00023012"/>
    </source>
</evidence>
<dbReference type="InterPro" id="IPR005467">
    <property type="entry name" value="His_kinase_dom"/>
</dbReference>
<accession>A0A931IYX9</accession>
<keyword evidence="11" id="KW-0472">Membrane</keyword>
<dbReference type="InterPro" id="IPR003661">
    <property type="entry name" value="HisK_dim/P_dom"/>
</dbReference>
<feature type="transmembrane region" description="Helical" evidence="11">
    <location>
        <begin position="23"/>
        <end position="42"/>
    </location>
</feature>
<dbReference type="Gene3D" id="3.30.565.10">
    <property type="entry name" value="Histidine kinase-like ATPase, C-terminal domain"/>
    <property type="match status" value="1"/>
</dbReference>
<dbReference type="Gene3D" id="1.10.287.130">
    <property type="match status" value="1"/>
</dbReference>
<feature type="domain" description="PAC" evidence="15">
    <location>
        <begin position="637"/>
        <end position="690"/>
    </location>
</feature>
<feature type="region of interest" description="Disordered" evidence="10">
    <location>
        <begin position="1740"/>
        <end position="1767"/>
    </location>
</feature>
<feature type="modified residue" description="4-aspartylphosphate" evidence="9">
    <location>
        <position position="1382"/>
    </location>
</feature>
<dbReference type="SMART" id="SM00388">
    <property type="entry name" value="HisKA"/>
    <property type="match status" value="1"/>
</dbReference>
<dbReference type="Pfam" id="PF00072">
    <property type="entry name" value="Response_reg"/>
    <property type="match status" value="1"/>
</dbReference>
<dbReference type="InterPro" id="IPR036097">
    <property type="entry name" value="HisK_dim/P_sf"/>
</dbReference>
<dbReference type="PROSITE" id="PS50109">
    <property type="entry name" value="HIS_KIN"/>
    <property type="match status" value="1"/>
</dbReference>
<evidence type="ECO:0000256" key="3">
    <source>
        <dbReference type="ARBA" id="ARBA00022553"/>
    </source>
</evidence>
<feature type="domain" description="Response regulatory" evidence="13">
    <location>
        <begin position="1328"/>
        <end position="1452"/>
    </location>
</feature>
<dbReference type="PANTHER" id="PTHR45339:SF5">
    <property type="entry name" value="HISTIDINE KINASE"/>
    <property type="match status" value="1"/>
</dbReference>
<dbReference type="EC" id="2.7.13.3" evidence="2"/>
<keyword evidence="11" id="KW-0812">Transmembrane</keyword>
<dbReference type="InterPro" id="IPR000014">
    <property type="entry name" value="PAS"/>
</dbReference>
<dbReference type="Pfam" id="PF08447">
    <property type="entry name" value="PAS_3"/>
    <property type="match status" value="2"/>
</dbReference>
<keyword evidence="6" id="KW-0843">Virulence</keyword>
<comment type="function">
    <text evidence="7">Member of the two-component regulatory system BvgS/BvgA. Phosphorylates BvgA via a four-step phosphorelay in response to environmental signals.</text>
</comment>
<keyword evidence="4" id="KW-0732">Signal</keyword>
<dbReference type="InterPro" id="IPR000700">
    <property type="entry name" value="PAS-assoc_C"/>
</dbReference>
<dbReference type="InterPro" id="IPR013656">
    <property type="entry name" value="PAS_4"/>
</dbReference>
<name>A0A931IYX9_9BURK</name>
<evidence type="ECO:0000259" key="15">
    <source>
        <dbReference type="PROSITE" id="PS50113"/>
    </source>
</evidence>
<dbReference type="SUPFAM" id="SSF52172">
    <property type="entry name" value="CheY-like"/>
    <property type="match status" value="2"/>
</dbReference>
<evidence type="ECO:0000256" key="6">
    <source>
        <dbReference type="ARBA" id="ARBA00023026"/>
    </source>
</evidence>
<dbReference type="InterPro" id="IPR011006">
    <property type="entry name" value="CheY-like_superfamily"/>
</dbReference>
<evidence type="ECO:0000256" key="2">
    <source>
        <dbReference type="ARBA" id="ARBA00012438"/>
    </source>
</evidence>
<evidence type="ECO:0000256" key="9">
    <source>
        <dbReference type="PROSITE-ProRule" id="PRU00169"/>
    </source>
</evidence>
<reference evidence="16" key="1">
    <citation type="submission" date="2020-12" db="EMBL/GenBank/DDBJ databases">
        <title>The genome sequence of Inhella sp. 4Y17.</title>
        <authorList>
            <person name="Liu Y."/>
        </authorList>
    </citation>
    <scope>NUCLEOTIDE SEQUENCE</scope>
    <source>
        <strain evidence="16">4Y10</strain>
    </source>
</reference>
<dbReference type="InterPro" id="IPR001610">
    <property type="entry name" value="PAC"/>
</dbReference>
<dbReference type="SMART" id="SM00091">
    <property type="entry name" value="PAS"/>
    <property type="match status" value="5"/>
</dbReference>
<evidence type="ECO:0000259" key="12">
    <source>
        <dbReference type="PROSITE" id="PS50109"/>
    </source>
</evidence>
<dbReference type="Pfam" id="PF02518">
    <property type="entry name" value="HATPase_c"/>
    <property type="match status" value="1"/>
</dbReference>
<feature type="domain" description="Histidine kinase" evidence="12">
    <location>
        <begin position="1093"/>
        <end position="1314"/>
    </location>
</feature>
<dbReference type="InterPro" id="IPR001789">
    <property type="entry name" value="Sig_transdc_resp-reg_receiver"/>
</dbReference>
<protein>
    <recommendedName>
        <fullName evidence="8">Virulence sensor protein BvgS</fullName>
        <ecNumber evidence="2">2.7.13.3</ecNumber>
    </recommendedName>
</protein>
<dbReference type="InterPro" id="IPR003594">
    <property type="entry name" value="HATPase_dom"/>
</dbReference>
<dbReference type="RefSeq" id="WP_198101787.1">
    <property type="nucleotide sequence ID" value="NZ_JAEDAL010000010.1"/>
</dbReference>
<dbReference type="InterPro" id="IPR036890">
    <property type="entry name" value="HATPase_C_sf"/>
</dbReference>
<dbReference type="Pfam" id="PF12860">
    <property type="entry name" value="PAS_7"/>
    <property type="match status" value="1"/>
</dbReference>
<dbReference type="SUPFAM" id="SSF47384">
    <property type="entry name" value="Homodimeric domain of signal transducing histidine kinase"/>
    <property type="match status" value="1"/>
</dbReference>
<dbReference type="SUPFAM" id="SSF55785">
    <property type="entry name" value="PYP-like sensor domain (PAS domain)"/>
    <property type="match status" value="6"/>
</dbReference>
<feature type="domain" description="PAS" evidence="14">
    <location>
        <begin position="453"/>
        <end position="490"/>
    </location>
</feature>
<dbReference type="CDD" id="cd00082">
    <property type="entry name" value="HisKA"/>
    <property type="match status" value="1"/>
</dbReference>
<dbReference type="CDD" id="cd00156">
    <property type="entry name" value="REC"/>
    <property type="match status" value="1"/>
</dbReference>
<dbReference type="InterPro" id="IPR013655">
    <property type="entry name" value="PAS_fold_3"/>
</dbReference>
<feature type="compositionally biased region" description="Basic and acidic residues" evidence="10">
    <location>
        <begin position="1754"/>
        <end position="1767"/>
    </location>
</feature>
<feature type="domain" description="PAC" evidence="15">
    <location>
        <begin position="505"/>
        <end position="559"/>
    </location>
</feature>
<dbReference type="SUPFAM" id="SSF55874">
    <property type="entry name" value="ATPase domain of HSP90 chaperone/DNA topoisomerase II/histidine kinase"/>
    <property type="match status" value="1"/>
</dbReference>
<dbReference type="PROSITE" id="PS50113">
    <property type="entry name" value="PAC"/>
    <property type="match status" value="3"/>
</dbReference>
<feature type="compositionally biased region" description="Low complexity" evidence="10">
    <location>
        <begin position="1740"/>
        <end position="1753"/>
    </location>
</feature>
<dbReference type="CDD" id="cd17546">
    <property type="entry name" value="REC_hyHK_CKI1_RcsC-like"/>
    <property type="match status" value="1"/>
</dbReference>
<dbReference type="PANTHER" id="PTHR45339">
    <property type="entry name" value="HYBRID SIGNAL TRANSDUCTION HISTIDINE KINASE J"/>
    <property type="match status" value="1"/>
</dbReference>
<dbReference type="InterPro" id="IPR036641">
    <property type="entry name" value="HPT_dom_sf"/>
</dbReference>
<comment type="catalytic activity">
    <reaction evidence="1">
        <text>ATP + protein L-histidine = ADP + protein N-phospho-L-histidine.</text>
        <dbReference type="EC" id="2.7.13.3"/>
    </reaction>
</comment>
<dbReference type="PROSITE" id="PS50110">
    <property type="entry name" value="RESPONSE_REGULATORY"/>
    <property type="match status" value="2"/>
</dbReference>
<dbReference type="CDD" id="cd16922">
    <property type="entry name" value="HATPase_EvgS-ArcB-TorS-like"/>
    <property type="match status" value="1"/>
</dbReference>
<dbReference type="GO" id="GO:0000155">
    <property type="term" value="F:phosphorelay sensor kinase activity"/>
    <property type="evidence" value="ECO:0007669"/>
    <property type="project" value="InterPro"/>
</dbReference>
<dbReference type="Pfam" id="PF13426">
    <property type="entry name" value="PAS_9"/>
    <property type="match status" value="1"/>
</dbReference>
<dbReference type="NCBIfam" id="TIGR00229">
    <property type="entry name" value="sensory_box"/>
    <property type="match status" value="3"/>
</dbReference>
<proteinExistence type="predicted"/>
<dbReference type="SMART" id="SM00086">
    <property type="entry name" value="PAC"/>
    <property type="match status" value="4"/>
</dbReference>
<evidence type="ECO:0000313" key="17">
    <source>
        <dbReference type="Proteomes" id="UP000620139"/>
    </source>
</evidence>
<dbReference type="Pfam" id="PF00512">
    <property type="entry name" value="HisKA"/>
    <property type="match status" value="1"/>
</dbReference>
<dbReference type="InterPro" id="IPR004358">
    <property type="entry name" value="Sig_transdc_His_kin-like_C"/>
</dbReference>
<keyword evidence="11" id="KW-1133">Transmembrane helix</keyword>
<dbReference type="Gene3D" id="3.30.450.20">
    <property type="entry name" value="PAS domain"/>
    <property type="match status" value="6"/>
</dbReference>